<keyword evidence="4" id="KW-1185">Reference proteome</keyword>
<evidence type="ECO:0000313" key="4">
    <source>
        <dbReference type="Proteomes" id="UP000294547"/>
    </source>
</evidence>
<dbReference type="RefSeq" id="WP_126537550.1">
    <property type="nucleotide sequence ID" value="NZ_BSPM01000008.1"/>
</dbReference>
<organism evidence="3 4">
    <name type="scientific">Oharaeibacter diazotrophicus</name>
    <dbReference type="NCBI Taxonomy" id="1920512"/>
    <lineage>
        <taxon>Bacteria</taxon>
        <taxon>Pseudomonadati</taxon>
        <taxon>Pseudomonadota</taxon>
        <taxon>Alphaproteobacteria</taxon>
        <taxon>Hyphomicrobiales</taxon>
        <taxon>Pleomorphomonadaceae</taxon>
        <taxon>Oharaeibacter</taxon>
    </lineage>
</organism>
<dbReference type="AlphaFoldDB" id="A0A4R6RIG5"/>
<proteinExistence type="predicted"/>
<evidence type="ECO:0000256" key="1">
    <source>
        <dbReference type="SAM" id="MobiDB-lite"/>
    </source>
</evidence>
<sequence>MRRALLVVALVAPLFAAPAAEAAGPAGLCSGFGRELGRLDAGGYGAKRYRASAARQREALERAIAESERAGCDFQSRGGCLVLLDTILRMRANLDSLEAMAARSAGAASTRRKEILAQMRAAACTPPATTPRRASVKPARPARPSTVMVRTAVPGAVPLPDRRPRVIPAALSPDVLPTPRPDAATETRPEDWQIPDADASTVPAPAEDGADTAAAPLAPPATATP</sequence>
<feature type="compositionally biased region" description="Low complexity" evidence="1">
    <location>
        <begin position="203"/>
        <end position="225"/>
    </location>
</feature>
<reference evidence="3 4" key="1">
    <citation type="submission" date="2019-03" db="EMBL/GenBank/DDBJ databases">
        <title>Genomic Encyclopedia of Type Strains, Phase IV (KMG-IV): sequencing the most valuable type-strain genomes for metagenomic binning, comparative biology and taxonomic classification.</title>
        <authorList>
            <person name="Goeker M."/>
        </authorList>
    </citation>
    <scope>NUCLEOTIDE SEQUENCE [LARGE SCALE GENOMIC DNA]</scope>
    <source>
        <strain evidence="3 4">DSM 102969</strain>
    </source>
</reference>
<dbReference type="Proteomes" id="UP000294547">
    <property type="component" value="Unassembled WGS sequence"/>
</dbReference>
<evidence type="ECO:0000313" key="3">
    <source>
        <dbReference type="EMBL" id="TDP86253.1"/>
    </source>
</evidence>
<feature type="region of interest" description="Disordered" evidence="1">
    <location>
        <begin position="124"/>
        <end position="225"/>
    </location>
</feature>
<feature type="compositionally biased region" description="Low complexity" evidence="1">
    <location>
        <begin position="124"/>
        <end position="133"/>
    </location>
</feature>
<accession>A0A4R6RIG5</accession>
<keyword evidence="2" id="KW-0732">Signal</keyword>
<gene>
    <name evidence="3" type="ORF">EDD54_0122</name>
</gene>
<comment type="caution">
    <text evidence="3">The sequence shown here is derived from an EMBL/GenBank/DDBJ whole genome shotgun (WGS) entry which is preliminary data.</text>
</comment>
<feature type="signal peptide" evidence="2">
    <location>
        <begin position="1"/>
        <end position="22"/>
    </location>
</feature>
<protein>
    <submittedName>
        <fullName evidence="3">Uncharacterized protein</fullName>
    </submittedName>
</protein>
<name>A0A4R6RIG5_9HYPH</name>
<feature type="chain" id="PRO_5020714804" evidence="2">
    <location>
        <begin position="23"/>
        <end position="225"/>
    </location>
</feature>
<dbReference type="EMBL" id="SNXY01000006">
    <property type="protein sequence ID" value="TDP86253.1"/>
    <property type="molecule type" value="Genomic_DNA"/>
</dbReference>
<evidence type="ECO:0000256" key="2">
    <source>
        <dbReference type="SAM" id="SignalP"/>
    </source>
</evidence>